<dbReference type="InterPro" id="IPR009996">
    <property type="entry name" value="YycH"/>
</dbReference>
<reference evidence="4" key="1">
    <citation type="journal article" date="2018" name="Sci. Rep.">
        <title>Lignite coal burning seam in the remote Altai Mountains harbors a hydrogen-driven thermophilic microbial community.</title>
        <authorList>
            <person name="Kadnikov V.V."/>
            <person name="Mardanov A.V."/>
            <person name="Ivasenko D.A."/>
            <person name="Antsiferov D.V."/>
            <person name="Beletsky A.V."/>
            <person name="Karnachuk O.V."/>
            <person name="Ravin N.V."/>
        </authorList>
    </citation>
    <scope>NUCLEOTIDE SEQUENCE [LARGE SCALE GENOMIC DNA]</scope>
</reference>
<dbReference type="EMBL" id="PEBX01000007">
    <property type="protein sequence ID" value="PTQ57460.1"/>
    <property type="molecule type" value="Genomic_DNA"/>
</dbReference>
<dbReference type="Gene3D" id="3.30.310.160">
    <property type="entry name" value="YycH protein, domain 2"/>
    <property type="match status" value="1"/>
</dbReference>
<proteinExistence type="predicted"/>
<accession>A0A2R6Y450</accession>
<evidence type="ECO:0000256" key="1">
    <source>
        <dbReference type="SAM" id="MobiDB-lite"/>
    </source>
</evidence>
<organism evidence="3 4">
    <name type="scientific">Candidatus Carbonibacillus altaicus</name>
    <dbReference type="NCBI Taxonomy" id="2163959"/>
    <lineage>
        <taxon>Bacteria</taxon>
        <taxon>Bacillati</taxon>
        <taxon>Bacillota</taxon>
        <taxon>Bacilli</taxon>
        <taxon>Bacillales</taxon>
        <taxon>Candidatus Carbonibacillus</taxon>
    </lineage>
</organism>
<dbReference type="Pfam" id="PF07435">
    <property type="entry name" value="YycH"/>
    <property type="match status" value="2"/>
</dbReference>
<dbReference type="Proteomes" id="UP000244338">
    <property type="component" value="Unassembled WGS sequence"/>
</dbReference>
<comment type="caution">
    <text evidence="3">The sequence shown here is derived from an EMBL/GenBank/DDBJ whole genome shotgun (WGS) entry which is preliminary data.</text>
</comment>
<feature type="domain" description="Regulatory protein YycH" evidence="2">
    <location>
        <begin position="5"/>
        <end position="117"/>
    </location>
</feature>
<feature type="domain" description="Regulatory protein YycH" evidence="2">
    <location>
        <begin position="226"/>
        <end position="438"/>
    </location>
</feature>
<name>A0A2R6Y450_9BACL</name>
<evidence type="ECO:0000259" key="2">
    <source>
        <dbReference type="Pfam" id="PF07435"/>
    </source>
</evidence>
<evidence type="ECO:0000313" key="3">
    <source>
        <dbReference type="EMBL" id="PTQ57460.1"/>
    </source>
</evidence>
<gene>
    <name evidence="3" type="ORF">BSOLF_1615</name>
</gene>
<sequence>MLMRIKSALLVMLIAISVVLSAFLWVVPPPLNDGESTRYKTPITFGKTLQLTDLIIPEKIIVKNKDGYMAILDPAYLEPFWREQLAGTLRGIIANMREMSERISEDTVQERYVVFFSKGVDLSYMMEQADTKQEDLRGMLEQIELIKVEGDLEKGILVHITFEDGRHWEGWAGDERRALWLKLVPPLSRWIALTPFSSLSSAAVSDHPPLPDTVDSENSRPEEDMNMENKQFMDDRAWSNELLPEKPPELPVYVDRFVPISTDDAAEALFLDLSTMRQVKERDGAHIFSDGVRSLKVRGDARLMRYFSPPLPQGREIGEAVDTLTRAVAFVNRHAGWNGDERLIARTIREQGEQVVFQSVVDGYPLYADGEALPYYTLQVELKGEDVIAYERTLWRRISRDGDGRVQLMTLDELQETLRSRMENPTVVRVTISYRTALTKTAGVIRLVPGYAVALADGENFFFPGETVDEAAP</sequence>
<feature type="region of interest" description="Disordered" evidence="1">
    <location>
        <begin position="201"/>
        <end position="222"/>
    </location>
</feature>
<dbReference type="InterPro" id="IPR042274">
    <property type="entry name" value="YycH/YycI_2"/>
</dbReference>
<protein>
    <recommendedName>
        <fullName evidence="2">Regulatory protein YycH domain-containing protein</fullName>
    </recommendedName>
</protein>
<dbReference type="AlphaFoldDB" id="A0A2R6Y450"/>
<evidence type="ECO:0000313" key="4">
    <source>
        <dbReference type="Proteomes" id="UP000244338"/>
    </source>
</evidence>